<dbReference type="PANTHER" id="PTHR30143">
    <property type="entry name" value="ACID HYDRATASE"/>
    <property type="match status" value="1"/>
</dbReference>
<keyword evidence="1" id="KW-0456">Lyase</keyword>
<dbReference type="SUPFAM" id="SSF56529">
    <property type="entry name" value="FAH"/>
    <property type="match status" value="1"/>
</dbReference>
<dbReference type="RefSeq" id="WP_262167384.1">
    <property type="nucleotide sequence ID" value="NZ_CP104965.1"/>
</dbReference>
<evidence type="ECO:0000313" key="4">
    <source>
        <dbReference type="Proteomes" id="UP001061862"/>
    </source>
</evidence>
<accession>A0ABY6CA60</accession>
<evidence type="ECO:0000259" key="2">
    <source>
        <dbReference type="Pfam" id="PF01557"/>
    </source>
</evidence>
<organism evidence="3 4">
    <name type="scientific">Devosia neptuniae</name>
    <dbReference type="NCBI Taxonomy" id="191302"/>
    <lineage>
        <taxon>Bacteria</taxon>
        <taxon>Pseudomonadati</taxon>
        <taxon>Pseudomonadota</taxon>
        <taxon>Alphaproteobacteria</taxon>
        <taxon>Hyphomicrobiales</taxon>
        <taxon>Devosiaceae</taxon>
        <taxon>Devosia</taxon>
    </lineage>
</organism>
<dbReference type="Pfam" id="PF01557">
    <property type="entry name" value="FAA_hydrolase"/>
    <property type="match status" value="1"/>
</dbReference>
<dbReference type="Proteomes" id="UP001061862">
    <property type="component" value="Chromosome"/>
</dbReference>
<keyword evidence="3" id="KW-0378">Hydrolase</keyword>
<sequence length="254" mass="26918">METIVNTSGAPEAARLLLDARQTGTTLPHLPEHLRPRSQADAHRIQDAIIAQLGTVGGWKIFAGDEPAPFLSPLPARLVFDQGHQAPKSPLPIVLVELEIALTLGQDLPARDIPYDVPTVREAIASFHPLLELISFSWTDRDQVDRLTQLSDLQNSAGFVVGDGMADWQAFDPAGVGSALRLDGVEVATTSTGCDLHTILRTLALLANHAATRGVSLRKGQVITTGSRLVAPIGGAKSIRGEIGGLGSVWAALT</sequence>
<feature type="domain" description="Fumarylacetoacetase-like C-terminal" evidence="2">
    <location>
        <begin position="96"/>
        <end position="227"/>
    </location>
</feature>
<dbReference type="PANTHER" id="PTHR30143:SF0">
    <property type="entry name" value="2-KETO-4-PENTENOATE HYDRATASE"/>
    <property type="match status" value="1"/>
</dbReference>
<dbReference type="GO" id="GO:0016787">
    <property type="term" value="F:hydrolase activity"/>
    <property type="evidence" value="ECO:0007669"/>
    <property type="project" value="UniProtKB-KW"/>
</dbReference>
<keyword evidence="4" id="KW-1185">Reference proteome</keyword>
<dbReference type="InterPro" id="IPR050772">
    <property type="entry name" value="Hydratase-Decarb/MhpD_sf"/>
</dbReference>
<dbReference type="InterPro" id="IPR036663">
    <property type="entry name" value="Fumarylacetoacetase_C_sf"/>
</dbReference>
<protein>
    <submittedName>
        <fullName evidence="3">Fumarylacetoacetate hydrolase family protein</fullName>
    </submittedName>
</protein>
<evidence type="ECO:0000313" key="3">
    <source>
        <dbReference type="EMBL" id="UXN69129.1"/>
    </source>
</evidence>
<gene>
    <name evidence="3" type="ORF">N8A98_18090</name>
</gene>
<reference evidence="3 4" key="1">
    <citation type="submission" date="2022-09" db="EMBL/GenBank/DDBJ databases">
        <title>Interaction between co-microsymbionts with complementary sets of symbiotic genes in legume-rhizobium systems.</title>
        <authorList>
            <person name="Safronova V."/>
            <person name="Sazanova A."/>
            <person name="Afonin A."/>
            <person name="Chirak E."/>
        </authorList>
    </citation>
    <scope>NUCLEOTIDE SEQUENCE [LARGE SCALE GENOMIC DNA]</scope>
    <source>
        <strain evidence="3 4">A18/4-1</strain>
    </source>
</reference>
<evidence type="ECO:0000256" key="1">
    <source>
        <dbReference type="ARBA" id="ARBA00023239"/>
    </source>
</evidence>
<proteinExistence type="predicted"/>
<dbReference type="Gene3D" id="3.90.850.10">
    <property type="entry name" value="Fumarylacetoacetase-like, C-terminal domain"/>
    <property type="match status" value="1"/>
</dbReference>
<name>A0ABY6CA60_9HYPH</name>
<dbReference type="InterPro" id="IPR011234">
    <property type="entry name" value="Fumarylacetoacetase-like_C"/>
</dbReference>
<dbReference type="EMBL" id="CP104965">
    <property type="protein sequence ID" value="UXN69129.1"/>
    <property type="molecule type" value="Genomic_DNA"/>
</dbReference>